<evidence type="ECO:0000256" key="1">
    <source>
        <dbReference type="SAM" id="MobiDB-lite"/>
    </source>
</evidence>
<dbReference type="EMBL" id="CABFWF030000011">
    <property type="protein sequence ID" value="CAD7035722.1"/>
    <property type="molecule type" value="Genomic_DNA"/>
</dbReference>
<feature type="compositionally biased region" description="Basic and acidic residues" evidence="1">
    <location>
        <begin position="42"/>
        <end position="52"/>
    </location>
</feature>
<dbReference type="RefSeq" id="WP_142592487.1">
    <property type="nucleotide sequence ID" value="NZ_CABFWF030000011.1"/>
</dbReference>
<evidence type="ECO:0000313" key="3">
    <source>
        <dbReference type="Proteomes" id="UP000606921"/>
    </source>
</evidence>
<comment type="caution">
    <text evidence="2">The sequence shown here is derived from an EMBL/GenBank/DDBJ whole genome shotgun (WGS) entry which is preliminary data.</text>
</comment>
<gene>
    <name evidence="2" type="ORF">REJC140_03444</name>
</gene>
<dbReference type="Proteomes" id="UP000606921">
    <property type="component" value="Unassembled WGS sequence"/>
</dbReference>
<keyword evidence="3" id="KW-1185">Reference proteome</keyword>
<evidence type="ECO:0000313" key="2">
    <source>
        <dbReference type="EMBL" id="CAD7035722.1"/>
    </source>
</evidence>
<protein>
    <submittedName>
        <fullName evidence="2">Uncharacterized protein</fullName>
    </submittedName>
</protein>
<feature type="region of interest" description="Disordered" evidence="1">
    <location>
        <begin position="1"/>
        <end position="63"/>
    </location>
</feature>
<reference evidence="2 3" key="1">
    <citation type="submission" date="2020-11" db="EMBL/GenBank/DDBJ databases">
        <authorList>
            <person name="Lassalle F."/>
        </authorList>
    </citation>
    <scope>NUCLEOTIDE SEQUENCE [LARGE SCALE GENOMIC DNA]</scope>
    <source>
        <strain evidence="2 3">JC140</strain>
    </source>
</reference>
<proteinExistence type="predicted"/>
<name>A0ABM8PL35_9HYPH</name>
<sequence length="63" mass="6660">MNDPRKPTATQGTDDTVMPSNVADVAETGQDANTTSENMDGDGQHKLKKEVDEATDLPQKGSA</sequence>
<organism evidence="2 3">
    <name type="scientific">Pseudorhizobium endolithicum</name>
    <dbReference type="NCBI Taxonomy" id="1191678"/>
    <lineage>
        <taxon>Bacteria</taxon>
        <taxon>Pseudomonadati</taxon>
        <taxon>Pseudomonadota</taxon>
        <taxon>Alphaproteobacteria</taxon>
        <taxon>Hyphomicrobiales</taxon>
        <taxon>Rhizobiaceae</taxon>
        <taxon>Rhizobium/Agrobacterium group</taxon>
        <taxon>Pseudorhizobium</taxon>
    </lineage>
</organism>
<accession>A0ABM8PL35</accession>